<sequence>MTTTIRAAAVAFGLFAFGYYLYYGLTYTPDPWTGTTLAWLGPQMALPIMALTLVPMAFAFTGRGLGEGLVAAFTGQNTGEFREGRIGIGTVKTVRQTGITINDQPQVRIDFSVEGADGKVFDSHAKLIVPLTELALLRPGVVMPVRYVPGRTDRVQVDRSGDQRAVQAAMNESMIRKGVTTRDKLDIAERGVVAQAVVRTLDVPGEIRGGYTKIRLGLVVTRDNGGTFETSVEKFLPPTAIGHVQVGRIVQVHYLPGREQEVVLSLPVNA</sequence>
<keyword evidence="3" id="KW-1185">Reference proteome</keyword>
<name>A0ABW6PFR7_9NOCA</name>
<proteinExistence type="predicted"/>
<keyword evidence="1" id="KW-0472">Membrane</keyword>
<keyword evidence="1" id="KW-0812">Transmembrane</keyword>
<evidence type="ECO:0000313" key="2">
    <source>
        <dbReference type="EMBL" id="MFF0541254.1"/>
    </source>
</evidence>
<dbReference type="EMBL" id="JBIAMX010000001">
    <property type="protein sequence ID" value="MFF0541254.1"/>
    <property type="molecule type" value="Genomic_DNA"/>
</dbReference>
<dbReference type="Proteomes" id="UP001601444">
    <property type="component" value="Unassembled WGS sequence"/>
</dbReference>
<dbReference type="RefSeq" id="WP_387698579.1">
    <property type="nucleotide sequence ID" value="NZ_JBIAMX010000001.1"/>
</dbReference>
<evidence type="ECO:0000256" key="1">
    <source>
        <dbReference type="SAM" id="Phobius"/>
    </source>
</evidence>
<organism evidence="2 3">
    <name type="scientific">Nocardia thailandica</name>
    <dbReference type="NCBI Taxonomy" id="257275"/>
    <lineage>
        <taxon>Bacteria</taxon>
        <taxon>Bacillati</taxon>
        <taxon>Actinomycetota</taxon>
        <taxon>Actinomycetes</taxon>
        <taxon>Mycobacteriales</taxon>
        <taxon>Nocardiaceae</taxon>
        <taxon>Nocardia</taxon>
    </lineage>
</organism>
<gene>
    <name evidence="2" type="ORF">ACFYTF_00270</name>
</gene>
<reference evidence="2 3" key="1">
    <citation type="submission" date="2024-10" db="EMBL/GenBank/DDBJ databases">
        <title>The Natural Products Discovery Center: Release of the First 8490 Sequenced Strains for Exploring Actinobacteria Biosynthetic Diversity.</title>
        <authorList>
            <person name="Kalkreuter E."/>
            <person name="Kautsar S.A."/>
            <person name="Yang D."/>
            <person name="Bader C.D."/>
            <person name="Teijaro C.N."/>
            <person name="Fluegel L."/>
            <person name="Davis C.M."/>
            <person name="Simpson J.R."/>
            <person name="Lauterbach L."/>
            <person name="Steele A.D."/>
            <person name="Gui C."/>
            <person name="Meng S."/>
            <person name="Li G."/>
            <person name="Viehrig K."/>
            <person name="Ye F."/>
            <person name="Su P."/>
            <person name="Kiefer A.F."/>
            <person name="Nichols A."/>
            <person name="Cepeda A.J."/>
            <person name="Yan W."/>
            <person name="Fan B."/>
            <person name="Jiang Y."/>
            <person name="Adhikari A."/>
            <person name="Zheng C.-J."/>
            <person name="Schuster L."/>
            <person name="Cowan T.M."/>
            <person name="Smanski M.J."/>
            <person name="Chevrette M.G."/>
            <person name="De Carvalho L.P.S."/>
            <person name="Shen B."/>
        </authorList>
    </citation>
    <scope>NUCLEOTIDE SEQUENCE [LARGE SCALE GENOMIC DNA]</scope>
    <source>
        <strain evidence="2 3">NPDC004045</strain>
    </source>
</reference>
<comment type="caution">
    <text evidence="2">The sequence shown here is derived from an EMBL/GenBank/DDBJ whole genome shotgun (WGS) entry which is preliminary data.</text>
</comment>
<feature type="transmembrane region" description="Helical" evidence="1">
    <location>
        <begin position="37"/>
        <end position="60"/>
    </location>
</feature>
<feature type="transmembrane region" description="Helical" evidence="1">
    <location>
        <begin position="7"/>
        <end position="25"/>
    </location>
</feature>
<evidence type="ECO:0000313" key="3">
    <source>
        <dbReference type="Proteomes" id="UP001601444"/>
    </source>
</evidence>
<accession>A0ABW6PFR7</accession>
<keyword evidence="1" id="KW-1133">Transmembrane helix</keyword>
<protein>
    <submittedName>
        <fullName evidence="2">Uncharacterized protein</fullName>
    </submittedName>
</protein>